<comment type="caution">
    <text evidence="2">The sequence shown here is derived from an EMBL/GenBank/DDBJ whole genome shotgun (WGS) entry which is preliminary data.</text>
</comment>
<keyword evidence="1" id="KW-0472">Membrane</keyword>
<gene>
    <name evidence="2" type="ORF">COT02_04550</name>
</gene>
<feature type="transmembrane region" description="Helical" evidence="1">
    <location>
        <begin position="93"/>
        <end position="114"/>
    </location>
</feature>
<accession>A0A2M6YTC4</accession>
<evidence type="ECO:0000256" key="1">
    <source>
        <dbReference type="SAM" id="Phobius"/>
    </source>
</evidence>
<evidence type="ECO:0000313" key="2">
    <source>
        <dbReference type="EMBL" id="PIU36716.1"/>
    </source>
</evidence>
<sequence length="133" mass="15296">MIKDPMTDLKEWATLAIKDIQFKVENGVYENGKDIIMSPMGGKDNKLRYFAVIGSKHNKTLTDVQRKIIKKDLLEIALKTDSEIEKVEYGKNYIYFIILISFDVAVATVLDGFLDIISKSENILKYHYFVVNI</sequence>
<protein>
    <submittedName>
        <fullName evidence="2">Uncharacterized protein</fullName>
    </submittedName>
</protein>
<keyword evidence="1" id="KW-1133">Transmembrane helix</keyword>
<organism evidence="2 3">
    <name type="scientific">Candidatus Roizmanbacteria bacterium CG07_land_8_20_14_0_80_34_15</name>
    <dbReference type="NCBI Taxonomy" id="1974849"/>
    <lineage>
        <taxon>Bacteria</taxon>
        <taxon>Candidatus Roizmaniibacteriota</taxon>
    </lineage>
</organism>
<reference evidence="3" key="1">
    <citation type="submission" date="2017-09" db="EMBL/GenBank/DDBJ databases">
        <title>Depth-based differentiation of microbial function through sediment-hosted aquifers and enrichment of novel symbionts in the deep terrestrial subsurface.</title>
        <authorList>
            <person name="Probst A.J."/>
            <person name="Ladd B."/>
            <person name="Jarett J.K."/>
            <person name="Geller-Mcgrath D.E."/>
            <person name="Sieber C.M.K."/>
            <person name="Emerson J.B."/>
            <person name="Anantharaman K."/>
            <person name="Thomas B.C."/>
            <person name="Malmstrom R."/>
            <person name="Stieglmeier M."/>
            <person name="Klingl A."/>
            <person name="Woyke T."/>
            <person name="Ryan C.M."/>
            <person name="Banfield J.F."/>
        </authorList>
    </citation>
    <scope>NUCLEOTIDE SEQUENCE [LARGE SCALE GENOMIC DNA]</scope>
</reference>
<name>A0A2M6YTC4_9BACT</name>
<dbReference type="Proteomes" id="UP000230184">
    <property type="component" value="Unassembled WGS sequence"/>
</dbReference>
<keyword evidence="1" id="KW-0812">Transmembrane</keyword>
<evidence type="ECO:0000313" key="3">
    <source>
        <dbReference type="Proteomes" id="UP000230184"/>
    </source>
</evidence>
<proteinExistence type="predicted"/>
<dbReference type="AlphaFoldDB" id="A0A2M6YTC4"/>
<dbReference type="EMBL" id="PEWY01000129">
    <property type="protein sequence ID" value="PIU36716.1"/>
    <property type="molecule type" value="Genomic_DNA"/>
</dbReference>